<gene>
    <name evidence="1" type="ORF">BO83DRAFT_41615</name>
</gene>
<accession>A0A317VIL2</accession>
<keyword evidence="2" id="KW-1185">Reference proteome</keyword>
<dbReference type="VEuPathDB" id="FungiDB:BO83DRAFT_41615"/>
<evidence type="ECO:0000313" key="2">
    <source>
        <dbReference type="Proteomes" id="UP000246171"/>
    </source>
</evidence>
<sequence>MLRLSSPAHGDSRESCCQSARCPRAPPDGLLFVPHQPEVIDAMKKLPSTPCRLQVLERLARRCVQTPECPTLTLLRVFSKV</sequence>
<dbReference type="RefSeq" id="XP_025388011.1">
    <property type="nucleotide sequence ID" value="XM_025534679.1"/>
</dbReference>
<organism evidence="1 2">
    <name type="scientific">Aspergillus eucalypticola (strain CBS 122712 / IBT 29274)</name>
    <dbReference type="NCBI Taxonomy" id="1448314"/>
    <lineage>
        <taxon>Eukaryota</taxon>
        <taxon>Fungi</taxon>
        <taxon>Dikarya</taxon>
        <taxon>Ascomycota</taxon>
        <taxon>Pezizomycotina</taxon>
        <taxon>Eurotiomycetes</taxon>
        <taxon>Eurotiomycetidae</taxon>
        <taxon>Eurotiales</taxon>
        <taxon>Aspergillaceae</taxon>
        <taxon>Aspergillus</taxon>
        <taxon>Aspergillus subgen. Circumdati</taxon>
    </lineage>
</organism>
<reference evidence="1" key="1">
    <citation type="submission" date="2016-12" db="EMBL/GenBank/DDBJ databases">
        <title>The genomes of Aspergillus section Nigri reveals drivers in fungal speciation.</title>
        <authorList>
            <consortium name="DOE Joint Genome Institute"/>
            <person name="Vesth T.C."/>
            <person name="Nybo J."/>
            <person name="Theobald S."/>
            <person name="Brandl J."/>
            <person name="Frisvad J.C."/>
            <person name="Nielsen K.F."/>
            <person name="Lyhne E.K."/>
            <person name="Kogle M.E."/>
            <person name="Kuo A."/>
            <person name="Riley R."/>
            <person name="Clum A."/>
            <person name="Nolan M."/>
            <person name="Lipzen A."/>
            <person name="Salamov A."/>
            <person name="Henrissat B."/>
            <person name="Wiebenga A."/>
            <person name="De vries R.P."/>
            <person name="Grigoriev I.V."/>
            <person name="Mortensen U.H."/>
            <person name="Andersen M.R."/>
            <person name="Baker S.E."/>
        </authorList>
    </citation>
    <scope>NUCLEOTIDE SEQUENCE</scope>
    <source>
        <strain evidence="1">CBS 122712</strain>
    </source>
</reference>
<comment type="caution">
    <text evidence="1">The sequence shown here is derived from an EMBL/GenBank/DDBJ whole genome shotgun (WGS) entry which is preliminary data.</text>
</comment>
<protein>
    <submittedName>
        <fullName evidence="1">Uncharacterized protein</fullName>
    </submittedName>
</protein>
<name>A0A317VIL2_ASPEC</name>
<proteinExistence type="predicted"/>
<dbReference type="AlphaFoldDB" id="A0A317VIL2"/>
<evidence type="ECO:0000313" key="1">
    <source>
        <dbReference type="EMBL" id="PWY72858.1"/>
    </source>
</evidence>
<dbReference type="GeneID" id="37056641"/>
<dbReference type="Proteomes" id="UP000246171">
    <property type="component" value="Unassembled WGS sequence"/>
</dbReference>
<dbReference type="EMBL" id="MSFU01000013">
    <property type="protein sequence ID" value="PWY72858.1"/>
    <property type="molecule type" value="Genomic_DNA"/>
</dbReference>